<dbReference type="GO" id="GO:0071011">
    <property type="term" value="C:precatalytic spliceosome"/>
    <property type="evidence" value="ECO:0007669"/>
    <property type="project" value="TreeGrafter"/>
</dbReference>
<evidence type="ECO:0000313" key="7">
    <source>
        <dbReference type="Proteomes" id="UP001431209"/>
    </source>
</evidence>
<protein>
    <submittedName>
        <fullName evidence="6">La-like protein</fullName>
    </submittedName>
</protein>
<dbReference type="PRINTS" id="PR00302">
    <property type="entry name" value="LUPUSLA"/>
</dbReference>
<dbReference type="EMBL" id="JAOPGA020001052">
    <property type="protein sequence ID" value="KAL0484523.1"/>
    <property type="molecule type" value="Genomic_DNA"/>
</dbReference>
<dbReference type="PANTHER" id="PTHR45880:SF1">
    <property type="entry name" value="RNA-BINDING MOTIF PROTEIN, X-LINKED 2"/>
    <property type="match status" value="1"/>
</dbReference>
<dbReference type="PROSITE" id="PS51939">
    <property type="entry name" value="XRRM"/>
    <property type="match status" value="1"/>
</dbReference>
<dbReference type="PANTHER" id="PTHR45880">
    <property type="entry name" value="RNA-BINDING MOTIF PROTEIN, X-LINKED 2"/>
    <property type="match status" value="1"/>
</dbReference>
<keyword evidence="7" id="KW-1185">Reference proteome</keyword>
<reference evidence="6 7" key="1">
    <citation type="submission" date="2024-03" db="EMBL/GenBank/DDBJ databases">
        <title>The Acrasis kona genome and developmental transcriptomes reveal deep origins of eukaryotic multicellular pathways.</title>
        <authorList>
            <person name="Sheikh S."/>
            <person name="Fu C.-J."/>
            <person name="Brown M.W."/>
            <person name="Baldauf S.L."/>
        </authorList>
    </citation>
    <scope>NUCLEOTIDE SEQUENCE [LARGE SCALE GENOMIC DNA]</scope>
    <source>
        <strain evidence="6 7">ATCC MYA-3509</strain>
    </source>
</reference>
<comment type="caution">
    <text evidence="6">The sequence shown here is derived from an EMBL/GenBank/DDBJ whole genome shotgun (WGS) entry which is preliminary data.</text>
</comment>
<dbReference type="InterPro" id="IPR035979">
    <property type="entry name" value="RBD_domain_sf"/>
</dbReference>
<evidence type="ECO:0000313" key="6">
    <source>
        <dbReference type="EMBL" id="KAL0484523.1"/>
    </source>
</evidence>
<proteinExistence type="predicted"/>
<organism evidence="6 7">
    <name type="scientific">Acrasis kona</name>
    <dbReference type="NCBI Taxonomy" id="1008807"/>
    <lineage>
        <taxon>Eukaryota</taxon>
        <taxon>Discoba</taxon>
        <taxon>Heterolobosea</taxon>
        <taxon>Tetramitia</taxon>
        <taxon>Eutetramitia</taxon>
        <taxon>Acrasidae</taxon>
        <taxon>Acrasis</taxon>
    </lineage>
</organism>
<dbReference type="InterPro" id="IPR002344">
    <property type="entry name" value="Lupus_La"/>
</dbReference>
<feature type="compositionally biased region" description="Basic and acidic residues" evidence="3">
    <location>
        <begin position="233"/>
        <end position="258"/>
    </location>
</feature>
<keyword evidence="1 2" id="KW-0694">RNA-binding</keyword>
<evidence type="ECO:0000256" key="2">
    <source>
        <dbReference type="PROSITE-ProRule" id="PRU00176"/>
    </source>
</evidence>
<dbReference type="Gene3D" id="3.30.70.330">
    <property type="match status" value="2"/>
</dbReference>
<evidence type="ECO:0000256" key="3">
    <source>
        <dbReference type="SAM" id="MobiDB-lite"/>
    </source>
</evidence>
<evidence type="ECO:0000259" key="5">
    <source>
        <dbReference type="PROSITE" id="PS51939"/>
    </source>
</evidence>
<dbReference type="SUPFAM" id="SSF54928">
    <property type="entry name" value="RNA-binding domain, RBD"/>
    <property type="match status" value="1"/>
</dbReference>
<dbReference type="InterPro" id="IPR012677">
    <property type="entry name" value="Nucleotide-bd_a/b_plait_sf"/>
</dbReference>
<dbReference type="Pfam" id="PF00076">
    <property type="entry name" value="RRM_1"/>
    <property type="match status" value="1"/>
</dbReference>
<evidence type="ECO:0000256" key="1">
    <source>
        <dbReference type="ARBA" id="ARBA00022884"/>
    </source>
</evidence>
<dbReference type="CDD" id="cd12291">
    <property type="entry name" value="RRM1_La"/>
    <property type="match status" value="1"/>
</dbReference>
<dbReference type="InterPro" id="IPR014886">
    <property type="entry name" value="La_xRRM"/>
</dbReference>
<dbReference type="GO" id="GO:0005686">
    <property type="term" value="C:U2 snRNP"/>
    <property type="evidence" value="ECO:0007669"/>
    <property type="project" value="TreeGrafter"/>
</dbReference>
<accession>A0AAW2Z6F3</accession>
<dbReference type="Proteomes" id="UP001431209">
    <property type="component" value="Unassembled WGS sequence"/>
</dbReference>
<dbReference type="SMART" id="SM00360">
    <property type="entry name" value="RRM"/>
    <property type="match status" value="2"/>
</dbReference>
<feature type="compositionally biased region" description="Basic residues" evidence="3">
    <location>
        <begin position="219"/>
        <end position="231"/>
    </location>
</feature>
<dbReference type="InterPro" id="IPR000504">
    <property type="entry name" value="RRM_dom"/>
</dbReference>
<gene>
    <name evidence="6" type="ORF">AKO1_005114</name>
</gene>
<dbReference type="PROSITE" id="PS50102">
    <property type="entry name" value="RRM"/>
    <property type="match status" value="1"/>
</dbReference>
<dbReference type="InterPro" id="IPR051847">
    <property type="entry name" value="RNA_proc/Spliceosome_comp"/>
</dbReference>
<dbReference type="Pfam" id="PF08777">
    <property type="entry name" value="RRM_3"/>
    <property type="match status" value="1"/>
</dbReference>
<dbReference type="GO" id="GO:0003723">
    <property type="term" value="F:RNA binding"/>
    <property type="evidence" value="ECO:0007669"/>
    <property type="project" value="UniProtKB-UniRule"/>
</dbReference>
<feature type="region of interest" description="Disordered" evidence="3">
    <location>
        <begin position="217"/>
        <end position="264"/>
    </location>
</feature>
<dbReference type="GO" id="GO:0000398">
    <property type="term" value="P:mRNA splicing, via spliceosome"/>
    <property type="evidence" value="ECO:0007669"/>
    <property type="project" value="TreeGrafter"/>
</dbReference>
<sequence>MSNEIDSRSVYVGGFTNNPSEDSIAAEFSQYGDINNVRKRMDKKTGEFKGSLFLEFKLQSKAKKFAALKNVKYNDVDLTVQSKTDFIEGANQKLREAGEKKHIEVAKSNIQSALKGLEYSEGTLVHVKDIGGEKVTTSFLSTIFKEFHSEFILYPYNSNHSEAVIRFATPAASKQAVDTLKTRNLTIGGNKVTLGLLEGEKAKSLYEKMIADKAQLASARKRRANKKRASKPKNSEDDKQNATGDLKRKNETKDDEHPKKKSKT</sequence>
<evidence type="ECO:0000259" key="4">
    <source>
        <dbReference type="PROSITE" id="PS50102"/>
    </source>
</evidence>
<feature type="domain" description="XRRM" evidence="5">
    <location>
        <begin position="118"/>
        <end position="239"/>
    </location>
</feature>
<dbReference type="AlphaFoldDB" id="A0AAW2Z6F3"/>
<name>A0AAW2Z6F3_9EUKA</name>
<dbReference type="GO" id="GO:0071013">
    <property type="term" value="C:catalytic step 2 spliceosome"/>
    <property type="evidence" value="ECO:0007669"/>
    <property type="project" value="TreeGrafter"/>
</dbReference>
<feature type="domain" description="RRM" evidence="4">
    <location>
        <begin position="8"/>
        <end position="85"/>
    </location>
</feature>